<organism evidence="2 3">
    <name type="scientific">Aquibium carbonis</name>
    <dbReference type="NCBI Taxonomy" id="2495581"/>
    <lineage>
        <taxon>Bacteria</taxon>
        <taxon>Pseudomonadati</taxon>
        <taxon>Pseudomonadota</taxon>
        <taxon>Alphaproteobacteria</taxon>
        <taxon>Hyphomicrobiales</taxon>
        <taxon>Phyllobacteriaceae</taxon>
        <taxon>Aquibium</taxon>
    </lineage>
</organism>
<keyword evidence="3" id="KW-1185">Reference proteome</keyword>
<keyword evidence="1" id="KW-0812">Transmembrane</keyword>
<dbReference type="OrthoDB" id="5190099at2"/>
<accession>A0A3S0AB18</accession>
<keyword evidence="1" id="KW-0472">Membrane</keyword>
<dbReference type="Proteomes" id="UP000278398">
    <property type="component" value="Unassembled WGS sequence"/>
</dbReference>
<dbReference type="AlphaFoldDB" id="A0A3S0AB18"/>
<comment type="caution">
    <text evidence="2">The sequence shown here is derived from an EMBL/GenBank/DDBJ whole genome shotgun (WGS) entry which is preliminary data.</text>
</comment>
<protein>
    <submittedName>
        <fullName evidence="2">DUF2243 domain-containing protein</fullName>
    </submittedName>
</protein>
<dbReference type="InterPro" id="IPR018719">
    <property type="entry name" value="DUF2243_membrane"/>
</dbReference>
<keyword evidence="1" id="KW-1133">Transmembrane helix</keyword>
<name>A0A3S0AB18_9HYPH</name>
<sequence length="274" mass="29727">MVDNAQFSPQGLSSSYRWAGYTLGFSIGGFFDGILLHQVLQWHHLLAGLEGGRFDDLRFQILADGLFHVIMYVVGGVGLWLLWRSRGEFGLPKADRLLVANALVGFGAWHMLDGVASHWVLQIHWIKMDSDVPLVWDIFWFVVFGVAFVAWGWLLKPKGPTHGTKIPVAPAAVAALALLTGTGALFPPNRLNDAATVVVFAPGITPAQAMTATIEAGGKLIWSDKNDGVWAIELPDGADRMALYRGGALLVSDTLLPVGCLNWMEKPSNPGQEA</sequence>
<evidence type="ECO:0000313" key="3">
    <source>
        <dbReference type="Proteomes" id="UP000278398"/>
    </source>
</evidence>
<feature type="transmembrane region" description="Helical" evidence="1">
    <location>
        <begin position="166"/>
        <end position="186"/>
    </location>
</feature>
<feature type="transmembrane region" description="Helical" evidence="1">
    <location>
        <begin position="18"/>
        <end position="40"/>
    </location>
</feature>
<gene>
    <name evidence="2" type="ORF">EJC49_04165</name>
</gene>
<proteinExistence type="predicted"/>
<reference evidence="2 3" key="1">
    <citation type="submission" date="2018-12" db="EMBL/GenBank/DDBJ databases">
        <title>Mesorhizobium carbonis sp. nov., isolated from coal mine water.</title>
        <authorList>
            <person name="Xin W."/>
            <person name="Xu Z."/>
            <person name="Xiang F."/>
            <person name="Zhang J."/>
            <person name="Xi L."/>
            <person name="Liu J."/>
        </authorList>
    </citation>
    <scope>NUCLEOTIDE SEQUENCE [LARGE SCALE GENOMIC DNA]</scope>
    <source>
        <strain evidence="2 3">B2.3</strain>
    </source>
</reference>
<evidence type="ECO:0000313" key="2">
    <source>
        <dbReference type="EMBL" id="RST87709.1"/>
    </source>
</evidence>
<evidence type="ECO:0000256" key="1">
    <source>
        <dbReference type="SAM" id="Phobius"/>
    </source>
</evidence>
<dbReference type="EMBL" id="RWKW01000012">
    <property type="protein sequence ID" value="RST87709.1"/>
    <property type="molecule type" value="Genomic_DNA"/>
</dbReference>
<feature type="transmembrane region" description="Helical" evidence="1">
    <location>
        <begin position="133"/>
        <end position="154"/>
    </location>
</feature>
<feature type="transmembrane region" description="Helical" evidence="1">
    <location>
        <begin position="61"/>
        <end position="83"/>
    </location>
</feature>
<dbReference type="Pfam" id="PF10002">
    <property type="entry name" value="DUF2243"/>
    <property type="match status" value="1"/>
</dbReference>
<feature type="transmembrane region" description="Helical" evidence="1">
    <location>
        <begin position="103"/>
        <end position="121"/>
    </location>
</feature>
<dbReference type="RefSeq" id="WP_126698205.1">
    <property type="nucleotide sequence ID" value="NZ_RWKW01000012.1"/>
</dbReference>